<gene>
    <name evidence="1" type="ORF">AVEN_101341_1</name>
</gene>
<organism evidence="1 2">
    <name type="scientific">Araneus ventricosus</name>
    <name type="common">Orbweaver spider</name>
    <name type="synonym">Epeira ventricosa</name>
    <dbReference type="NCBI Taxonomy" id="182803"/>
    <lineage>
        <taxon>Eukaryota</taxon>
        <taxon>Metazoa</taxon>
        <taxon>Ecdysozoa</taxon>
        <taxon>Arthropoda</taxon>
        <taxon>Chelicerata</taxon>
        <taxon>Arachnida</taxon>
        <taxon>Araneae</taxon>
        <taxon>Araneomorphae</taxon>
        <taxon>Entelegynae</taxon>
        <taxon>Araneoidea</taxon>
        <taxon>Araneidae</taxon>
        <taxon>Araneus</taxon>
    </lineage>
</organism>
<evidence type="ECO:0000313" key="1">
    <source>
        <dbReference type="EMBL" id="GBN95869.1"/>
    </source>
</evidence>
<proteinExistence type="predicted"/>
<accession>A0A4Y2T8Y9</accession>
<dbReference type="EMBL" id="BGPR01026283">
    <property type="protein sequence ID" value="GBN95869.1"/>
    <property type="molecule type" value="Genomic_DNA"/>
</dbReference>
<evidence type="ECO:0000313" key="2">
    <source>
        <dbReference type="Proteomes" id="UP000499080"/>
    </source>
</evidence>
<sequence>MWFNLKLKPFLPIVSILVGKNGLFYIKLVEISLLLGKRNPYSYRTYLKHFIIPGKDVLPLEGYDVPSKTMNAHLVTIAQAYQLLLDEDVQLAKLFVDRMAKGYARKHGMCKFVVSDGKAPLLECVNETDDRCISVPEWIDSFVRDLELYRREVARSSSESTMGPSTSGLQ</sequence>
<reference evidence="1 2" key="1">
    <citation type="journal article" date="2019" name="Sci. Rep.">
        <title>Orb-weaving spider Araneus ventricosus genome elucidates the spidroin gene catalogue.</title>
        <authorList>
            <person name="Kono N."/>
            <person name="Nakamura H."/>
            <person name="Ohtoshi R."/>
            <person name="Moran D.A.P."/>
            <person name="Shinohara A."/>
            <person name="Yoshida Y."/>
            <person name="Fujiwara M."/>
            <person name="Mori M."/>
            <person name="Tomita M."/>
            <person name="Arakawa K."/>
        </authorList>
    </citation>
    <scope>NUCLEOTIDE SEQUENCE [LARGE SCALE GENOMIC DNA]</scope>
</reference>
<dbReference type="Proteomes" id="UP000499080">
    <property type="component" value="Unassembled WGS sequence"/>
</dbReference>
<comment type="caution">
    <text evidence="1">The sequence shown here is derived from an EMBL/GenBank/DDBJ whole genome shotgun (WGS) entry which is preliminary data.</text>
</comment>
<dbReference type="AlphaFoldDB" id="A0A4Y2T8Y9"/>
<name>A0A4Y2T8Y9_ARAVE</name>
<keyword evidence="2" id="KW-1185">Reference proteome</keyword>
<protein>
    <submittedName>
        <fullName evidence="1">Uncharacterized protein</fullName>
    </submittedName>
</protein>